<sequence length="316" mass="32961">MTGVPDQGPGEGDGRVTHLEDQTVRQVVHTSVGGDALTLRLSNEHGDKALRLGAVHVAAGTGGTDIDPASDREVTFGGRRVVTLPAGARIVSDPVELDVPPDADLVVSLYLPERTEVTTVHRYALQVNAVADGDVTGDRTVTPVAAPDHWMFLSGVNVRALPRTSAVVALGDSVSDGVATTAGANHRWPDLLSDRMRADRRTPDLGVANAGIAGNRLLHDPNPPAGQPVEAYAAYFGPSALRRFPGDVLGQAGAEHVIVLLGTNDLGQPGLSAAVAETVTAEQLRLRPAYDSGDHVHPNDAGAQAMAAAVPLRLFR</sequence>
<gene>
    <name evidence="1" type="ORF">ACFPZ3_06755</name>
</gene>
<dbReference type="PANTHER" id="PTHR43784">
    <property type="entry name" value="GDSL-LIKE LIPASE/ACYLHYDROLASE, PUTATIVE (AFU_ORTHOLOGUE AFUA_2G00820)-RELATED"/>
    <property type="match status" value="1"/>
</dbReference>
<accession>A0ABW1CEQ7</accession>
<dbReference type="InterPro" id="IPR053140">
    <property type="entry name" value="GDSL_Rv0518-like"/>
</dbReference>
<dbReference type="SUPFAM" id="SSF52266">
    <property type="entry name" value="SGNH hydrolase"/>
    <property type="match status" value="1"/>
</dbReference>
<evidence type="ECO:0000313" key="2">
    <source>
        <dbReference type="Proteomes" id="UP001596058"/>
    </source>
</evidence>
<dbReference type="EMBL" id="JBHSPA010000009">
    <property type="protein sequence ID" value="MFC5823544.1"/>
    <property type="molecule type" value="Genomic_DNA"/>
</dbReference>
<dbReference type="GO" id="GO:0016787">
    <property type="term" value="F:hydrolase activity"/>
    <property type="evidence" value="ECO:0007669"/>
    <property type="project" value="UniProtKB-KW"/>
</dbReference>
<dbReference type="RefSeq" id="WP_379513077.1">
    <property type="nucleotide sequence ID" value="NZ_JBHSPA010000009.1"/>
</dbReference>
<dbReference type="Pfam" id="PF00657">
    <property type="entry name" value="Lipase_GDSL"/>
    <property type="match status" value="1"/>
</dbReference>
<name>A0ABW1CEQ7_9ACTN</name>
<dbReference type="PANTHER" id="PTHR43784:SF2">
    <property type="entry name" value="GDSL-LIKE LIPASE_ACYLHYDROLASE, PUTATIVE (AFU_ORTHOLOGUE AFUA_2G00820)-RELATED"/>
    <property type="match status" value="1"/>
</dbReference>
<comment type="caution">
    <text evidence="1">The sequence shown here is derived from an EMBL/GenBank/DDBJ whole genome shotgun (WGS) entry which is preliminary data.</text>
</comment>
<dbReference type="Proteomes" id="UP001596058">
    <property type="component" value="Unassembled WGS sequence"/>
</dbReference>
<evidence type="ECO:0000313" key="1">
    <source>
        <dbReference type="EMBL" id="MFC5823544.1"/>
    </source>
</evidence>
<reference evidence="2" key="1">
    <citation type="journal article" date="2019" name="Int. J. Syst. Evol. Microbiol.">
        <title>The Global Catalogue of Microorganisms (GCM) 10K type strain sequencing project: providing services to taxonomists for standard genome sequencing and annotation.</title>
        <authorList>
            <consortium name="The Broad Institute Genomics Platform"/>
            <consortium name="The Broad Institute Genome Sequencing Center for Infectious Disease"/>
            <person name="Wu L."/>
            <person name="Ma J."/>
        </authorList>
    </citation>
    <scope>NUCLEOTIDE SEQUENCE [LARGE SCALE GENOMIC DNA]</scope>
    <source>
        <strain evidence="2">CCUG 53903</strain>
    </source>
</reference>
<dbReference type="Gene3D" id="3.40.50.1110">
    <property type="entry name" value="SGNH hydrolase"/>
    <property type="match status" value="1"/>
</dbReference>
<protein>
    <submittedName>
        <fullName evidence="1">SGNH/GDSL hydrolase family protein</fullName>
    </submittedName>
</protein>
<keyword evidence="2" id="KW-1185">Reference proteome</keyword>
<keyword evidence="1" id="KW-0378">Hydrolase</keyword>
<dbReference type="InterPro" id="IPR001087">
    <property type="entry name" value="GDSL"/>
</dbReference>
<dbReference type="InterPro" id="IPR036514">
    <property type="entry name" value="SGNH_hydro_sf"/>
</dbReference>
<proteinExistence type="predicted"/>
<organism evidence="1 2">
    <name type="scientific">Nonomuraea insulae</name>
    <dbReference type="NCBI Taxonomy" id="1616787"/>
    <lineage>
        <taxon>Bacteria</taxon>
        <taxon>Bacillati</taxon>
        <taxon>Actinomycetota</taxon>
        <taxon>Actinomycetes</taxon>
        <taxon>Streptosporangiales</taxon>
        <taxon>Streptosporangiaceae</taxon>
        <taxon>Nonomuraea</taxon>
    </lineage>
</organism>